<evidence type="ECO:0000313" key="1">
    <source>
        <dbReference type="EMBL" id="GHH65282.1"/>
    </source>
</evidence>
<dbReference type="Proteomes" id="UP000617734">
    <property type="component" value="Unassembled WGS sequence"/>
</dbReference>
<comment type="caution">
    <text evidence="1">The sequence shown here is derived from an EMBL/GenBank/DDBJ whole genome shotgun (WGS) entry which is preliminary data.</text>
</comment>
<sequence length="274" mass="31143">MTRRTPPRPVDVGRLFPEVLPFRRESVRLHPRAGRPTYRDSSVGGPLLWPAVEAWPLCPEHEGSPMVPVVQVYRDSVPGLVPFPDGCDLLQVLWCPRRHSDHRWIVPHVRRRRSDAVGTPLEAPPGPAEWEEDYLPRPCVVHPETVTEYPSWDLREDVWDALEDRFLALDEETGWDYQRHLSTAPGTKLGGYPGWSQHPDWPDCAGCGRRMEHLLTVRSTEADAISRRAWTPVEEDDDTPCQGPGLVLGDLGGVYLFECPHCPGRPFDHRYDCA</sequence>
<dbReference type="RefSeq" id="WP_190210220.1">
    <property type="nucleotide sequence ID" value="NZ_BNBO01000006.1"/>
</dbReference>
<dbReference type="SUPFAM" id="SSF103032">
    <property type="entry name" value="Hypothetical protein YwqG"/>
    <property type="match status" value="1"/>
</dbReference>
<organism evidence="1 2">
    <name type="scientific">Kitasatospora indigofera</name>
    <dbReference type="NCBI Taxonomy" id="67307"/>
    <lineage>
        <taxon>Bacteria</taxon>
        <taxon>Bacillati</taxon>
        <taxon>Actinomycetota</taxon>
        <taxon>Actinomycetes</taxon>
        <taxon>Kitasatosporales</taxon>
        <taxon>Streptomycetaceae</taxon>
        <taxon>Kitasatospora</taxon>
    </lineage>
</organism>
<evidence type="ECO:0000313" key="2">
    <source>
        <dbReference type="Proteomes" id="UP000617734"/>
    </source>
</evidence>
<reference evidence="1" key="1">
    <citation type="journal article" date="2014" name="Int. J. Syst. Evol. Microbiol.">
        <title>Complete genome sequence of Corynebacterium casei LMG S-19264T (=DSM 44701T), isolated from a smear-ripened cheese.</title>
        <authorList>
            <consortium name="US DOE Joint Genome Institute (JGI-PGF)"/>
            <person name="Walter F."/>
            <person name="Albersmeier A."/>
            <person name="Kalinowski J."/>
            <person name="Ruckert C."/>
        </authorList>
    </citation>
    <scope>NUCLEOTIDE SEQUENCE</scope>
    <source>
        <strain evidence="1">JCM 4646</strain>
    </source>
</reference>
<dbReference type="InterPro" id="IPR035948">
    <property type="entry name" value="YwqG-like_sf"/>
</dbReference>
<keyword evidence="2" id="KW-1185">Reference proteome</keyword>
<gene>
    <name evidence="1" type="ORF">GCM10018781_17560</name>
</gene>
<dbReference type="EMBL" id="BNBO01000006">
    <property type="protein sequence ID" value="GHH65282.1"/>
    <property type="molecule type" value="Genomic_DNA"/>
</dbReference>
<accession>A0A919FGW6</accession>
<dbReference type="Gene3D" id="2.30.320.10">
    <property type="entry name" value="YwqG-like"/>
    <property type="match status" value="1"/>
</dbReference>
<evidence type="ECO:0008006" key="3">
    <source>
        <dbReference type="Google" id="ProtNLM"/>
    </source>
</evidence>
<reference evidence="1" key="2">
    <citation type="submission" date="2020-09" db="EMBL/GenBank/DDBJ databases">
        <authorList>
            <person name="Sun Q."/>
            <person name="Ohkuma M."/>
        </authorList>
    </citation>
    <scope>NUCLEOTIDE SEQUENCE</scope>
    <source>
        <strain evidence="1">JCM 4646</strain>
    </source>
</reference>
<proteinExistence type="predicted"/>
<dbReference type="AlphaFoldDB" id="A0A919FGW6"/>
<dbReference type="GeneID" id="95352245"/>
<name>A0A919FGW6_9ACTN</name>
<protein>
    <recommendedName>
        <fullName evidence="3">DUF1963 domain-containing protein</fullName>
    </recommendedName>
</protein>